<dbReference type="AlphaFoldDB" id="J3MSA7"/>
<dbReference type="InterPro" id="IPR012337">
    <property type="entry name" value="RNaseH-like_sf"/>
</dbReference>
<dbReference type="Pfam" id="PF05699">
    <property type="entry name" value="Dimer_Tnp_hAT"/>
    <property type="match status" value="1"/>
</dbReference>
<dbReference type="HOGENOM" id="CLU_1257790_0_0_1"/>
<reference evidence="3" key="1">
    <citation type="journal article" date="2013" name="Nat. Commun.">
        <title>Whole-genome sequencing of Oryza brachyantha reveals mechanisms underlying Oryza genome evolution.</title>
        <authorList>
            <person name="Chen J."/>
            <person name="Huang Q."/>
            <person name="Gao D."/>
            <person name="Wang J."/>
            <person name="Lang Y."/>
            <person name="Liu T."/>
            <person name="Li B."/>
            <person name="Bai Z."/>
            <person name="Luis Goicoechea J."/>
            <person name="Liang C."/>
            <person name="Chen C."/>
            <person name="Zhang W."/>
            <person name="Sun S."/>
            <person name="Liao Y."/>
            <person name="Zhang X."/>
            <person name="Yang L."/>
            <person name="Song C."/>
            <person name="Wang M."/>
            <person name="Shi J."/>
            <person name="Liu G."/>
            <person name="Liu J."/>
            <person name="Zhou H."/>
            <person name="Zhou W."/>
            <person name="Yu Q."/>
            <person name="An N."/>
            <person name="Chen Y."/>
            <person name="Cai Q."/>
            <person name="Wang B."/>
            <person name="Liu B."/>
            <person name="Min J."/>
            <person name="Huang Y."/>
            <person name="Wu H."/>
            <person name="Li Z."/>
            <person name="Zhang Y."/>
            <person name="Yin Y."/>
            <person name="Song W."/>
            <person name="Jiang J."/>
            <person name="Jackson S.A."/>
            <person name="Wing R.A."/>
            <person name="Wang J."/>
            <person name="Chen M."/>
        </authorList>
    </citation>
    <scope>NUCLEOTIDE SEQUENCE [LARGE SCALE GENOMIC DNA]</scope>
    <source>
        <strain evidence="3">cv. IRGC 101232</strain>
    </source>
</reference>
<evidence type="ECO:0000313" key="4">
    <source>
        <dbReference type="Proteomes" id="UP000006038"/>
    </source>
</evidence>
<reference evidence="3" key="2">
    <citation type="submission" date="2013-04" db="UniProtKB">
        <authorList>
            <consortium name="EnsemblPlants"/>
        </authorList>
    </citation>
    <scope>IDENTIFICATION</scope>
</reference>
<organism evidence="3">
    <name type="scientific">Oryza brachyantha</name>
    <name type="common">malo sina</name>
    <dbReference type="NCBI Taxonomy" id="4533"/>
    <lineage>
        <taxon>Eukaryota</taxon>
        <taxon>Viridiplantae</taxon>
        <taxon>Streptophyta</taxon>
        <taxon>Embryophyta</taxon>
        <taxon>Tracheophyta</taxon>
        <taxon>Spermatophyta</taxon>
        <taxon>Magnoliopsida</taxon>
        <taxon>Liliopsida</taxon>
        <taxon>Poales</taxon>
        <taxon>Poaceae</taxon>
        <taxon>BOP clade</taxon>
        <taxon>Oryzoideae</taxon>
        <taxon>Oryzeae</taxon>
        <taxon>Oryzinae</taxon>
        <taxon>Oryza</taxon>
    </lineage>
</organism>
<keyword evidence="4" id="KW-1185">Reference proteome</keyword>
<dbReference type="InterPro" id="IPR008906">
    <property type="entry name" value="HATC_C_dom"/>
</dbReference>
<sequence>MAIANKEKMVPIDWWCAYGGHAIDLQRFAKRIVNLCASSSGCESNWSTFEFIHTKKRNRLVHKRLNDVVFVAYNRKMKTRFQLRRENAGKSYDPLVIEEFDWDNEWADSLHEPIQGARGRDITWDDVDEAVGASHSLRGCNVPRRAHNRADPITFQRRSRNSAMVEEDEEAYVQSDQEEEEEDPHDDANVSDCDEAPGGTEDGEGSMDVTTNLNEFDDDF</sequence>
<dbReference type="Gramene" id="OB08G19860.1">
    <property type="protein sequence ID" value="OB08G19860.1"/>
    <property type="gene ID" value="OB08G19860"/>
</dbReference>
<dbReference type="EnsemblPlants" id="OB08G19860.1">
    <property type="protein sequence ID" value="OB08G19860.1"/>
    <property type="gene ID" value="OB08G19860"/>
</dbReference>
<proteinExistence type="predicted"/>
<dbReference type="SUPFAM" id="SSF53098">
    <property type="entry name" value="Ribonuclease H-like"/>
    <property type="match status" value="1"/>
</dbReference>
<accession>J3MSA7</accession>
<dbReference type="STRING" id="4533.J3MSA7"/>
<name>J3MSA7_ORYBR</name>
<evidence type="ECO:0000313" key="3">
    <source>
        <dbReference type="EnsemblPlants" id="OB08G19860.1"/>
    </source>
</evidence>
<dbReference type="eggNOG" id="ENOG502R3ZT">
    <property type="taxonomic scope" value="Eukaryota"/>
</dbReference>
<feature type="region of interest" description="Disordered" evidence="1">
    <location>
        <begin position="151"/>
        <end position="220"/>
    </location>
</feature>
<dbReference type="GO" id="GO:0046983">
    <property type="term" value="F:protein dimerization activity"/>
    <property type="evidence" value="ECO:0007669"/>
    <property type="project" value="InterPro"/>
</dbReference>
<evidence type="ECO:0000259" key="2">
    <source>
        <dbReference type="Pfam" id="PF05699"/>
    </source>
</evidence>
<feature type="domain" description="HAT C-terminal dimerisation" evidence="2">
    <location>
        <begin position="7"/>
        <end position="72"/>
    </location>
</feature>
<protein>
    <recommendedName>
        <fullName evidence="2">HAT C-terminal dimerisation domain-containing protein</fullName>
    </recommendedName>
</protein>
<dbReference type="Proteomes" id="UP000006038">
    <property type="component" value="Chromosome 8"/>
</dbReference>
<evidence type="ECO:0000256" key="1">
    <source>
        <dbReference type="SAM" id="MobiDB-lite"/>
    </source>
</evidence>
<dbReference type="OMA" id="CAYGGHA"/>
<feature type="compositionally biased region" description="Acidic residues" evidence="1">
    <location>
        <begin position="165"/>
        <end position="185"/>
    </location>
</feature>